<dbReference type="InterPro" id="IPR038765">
    <property type="entry name" value="Papain-like_cys_pep_sf"/>
</dbReference>
<dbReference type="Pfam" id="PF02902">
    <property type="entry name" value="Peptidase_C48"/>
    <property type="match status" value="1"/>
</dbReference>
<protein>
    <submittedName>
        <fullName evidence="7">Uncharacterized protein isoform X1</fullName>
    </submittedName>
</protein>
<evidence type="ECO:0000259" key="5">
    <source>
        <dbReference type="Pfam" id="PF02902"/>
    </source>
</evidence>
<keyword evidence="2" id="KW-0645">Protease</keyword>
<evidence type="ECO:0000313" key="6">
    <source>
        <dbReference type="Proteomes" id="UP000813463"/>
    </source>
</evidence>
<comment type="similarity">
    <text evidence="1">Belongs to the peptidase C48 family.</text>
</comment>
<feature type="domain" description="Ubiquitin-like protease family profile" evidence="5">
    <location>
        <begin position="111"/>
        <end position="227"/>
    </location>
</feature>
<keyword evidence="4" id="KW-0732">Signal</keyword>
<dbReference type="Proteomes" id="UP000813463">
    <property type="component" value="Chromosome 4"/>
</dbReference>
<evidence type="ECO:0000256" key="1">
    <source>
        <dbReference type="ARBA" id="ARBA00005234"/>
    </source>
</evidence>
<keyword evidence="3" id="KW-0378">Hydrolase</keyword>
<feature type="signal peptide" evidence="4">
    <location>
        <begin position="1"/>
        <end position="16"/>
    </location>
</feature>
<reference evidence="7" key="2">
    <citation type="submission" date="2025-08" db="UniProtKB">
        <authorList>
            <consortium name="RefSeq"/>
        </authorList>
    </citation>
    <scope>IDENTIFICATION</scope>
    <source>
        <tissue evidence="7">Leaf</tissue>
    </source>
</reference>
<sequence length="267" mass="30505">MLIIVCLCLECFRVACIFVFVYSPGRVVIACDGMDANQRDCYGVVGPKSRVSDGYVRMASVMYTKTWETEFSGRSKRIMLDPSYALRIMLKKNDHAENGWKYGKGLLNHPLSDIGKLFVPVLEAPQDNPGESHWWCIAFDFKAKAIWIIDSLYNDPYSQHADIISNLFHAVEVLVQLSDARWQVGQMSKWEKHTVEVLEPRDNSSCSVVMLWGIKTCASRFVSRFGVSRIINARTNLLLEDAQSDLNEIKSTFEQLLPKTKKRRRVT</sequence>
<evidence type="ECO:0000256" key="4">
    <source>
        <dbReference type="SAM" id="SignalP"/>
    </source>
</evidence>
<evidence type="ECO:0000256" key="2">
    <source>
        <dbReference type="ARBA" id="ARBA00022670"/>
    </source>
</evidence>
<name>A0ABM3QJN4_SPIOL</name>
<proteinExistence type="inferred from homology"/>
<gene>
    <name evidence="7" type="primary">LOC130459947</name>
</gene>
<dbReference type="Gene3D" id="3.40.395.10">
    <property type="entry name" value="Adenoviral Proteinase, Chain A"/>
    <property type="match status" value="1"/>
</dbReference>
<feature type="chain" id="PRO_5045669180" evidence="4">
    <location>
        <begin position="17"/>
        <end position="267"/>
    </location>
</feature>
<dbReference type="GeneID" id="130459947"/>
<evidence type="ECO:0000256" key="3">
    <source>
        <dbReference type="ARBA" id="ARBA00022801"/>
    </source>
</evidence>
<accession>A0ABM3QJN4</accession>
<organism evidence="6 7">
    <name type="scientific">Spinacia oleracea</name>
    <name type="common">Spinach</name>
    <dbReference type="NCBI Taxonomy" id="3562"/>
    <lineage>
        <taxon>Eukaryota</taxon>
        <taxon>Viridiplantae</taxon>
        <taxon>Streptophyta</taxon>
        <taxon>Embryophyta</taxon>
        <taxon>Tracheophyta</taxon>
        <taxon>Spermatophyta</taxon>
        <taxon>Magnoliopsida</taxon>
        <taxon>eudicotyledons</taxon>
        <taxon>Gunneridae</taxon>
        <taxon>Pentapetalae</taxon>
        <taxon>Caryophyllales</taxon>
        <taxon>Chenopodiaceae</taxon>
        <taxon>Chenopodioideae</taxon>
        <taxon>Anserineae</taxon>
        <taxon>Spinacia</taxon>
    </lineage>
</organism>
<reference evidence="6" key="1">
    <citation type="journal article" date="2021" name="Nat. Commun.">
        <title>Genomic analyses provide insights into spinach domestication and the genetic basis of agronomic traits.</title>
        <authorList>
            <person name="Cai X."/>
            <person name="Sun X."/>
            <person name="Xu C."/>
            <person name="Sun H."/>
            <person name="Wang X."/>
            <person name="Ge C."/>
            <person name="Zhang Z."/>
            <person name="Wang Q."/>
            <person name="Fei Z."/>
            <person name="Jiao C."/>
            <person name="Wang Q."/>
        </authorList>
    </citation>
    <scope>NUCLEOTIDE SEQUENCE [LARGE SCALE GENOMIC DNA]</scope>
    <source>
        <strain evidence="6">cv. Varoflay</strain>
    </source>
</reference>
<dbReference type="SUPFAM" id="SSF54001">
    <property type="entry name" value="Cysteine proteinases"/>
    <property type="match status" value="1"/>
</dbReference>
<keyword evidence="6" id="KW-1185">Reference proteome</keyword>
<dbReference type="InterPro" id="IPR003653">
    <property type="entry name" value="Peptidase_C48_C"/>
</dbReference>
<dbReference type="RefSeq" id="XP_056683570.1">
    <property type="nucleotide sequence ID" value="XM_056827592.1"/>
</dbReference>
<evidence type="ECO:0000313" key="7">
    <source>
        <dbReference type="RefSeq" id="XP_056683570.1"/>
    </source>
</evidence>